<evidence type="ECO:0000256" key="4">
    <source>
        <dbReference type="ARBA" id="ARBA00023186"/>
    </source>
</evidence>
<dbReference type="SUPFAM" id="SSF54211">
    <property type="entry name" value="Ribosomal protein S5 domain 2-like"/>
    <property type="match status" value="1"/>
</dbReference>
<dbReference type="Gene3D" id="3.30.565.10">
    <property type="entry name" value="Histidine kinase-like ATPase, C-terminal domain"/>
    <property type="match status" value="1"/>
</dbReference>
<feature type="compositionally biased region" description="Basic and acidic residues" evidence="5">
    <location>
        <begin position="212"/>
        <end position="240"/>
    </location>
</feature>
<dbReference type="NCBIfam" id="NF003555">
    <property type="entry name" value="PRK05218.1"/>
    <property type="match status" value="1"/>
</dbReference>
<organism evidence="8 9">
    <name type="scientific">Suillus fuscotomentosus</name>
    <dbReference type="NCBI Taxonomy" id="1912939"/>
    <lineage>
        <taxon>Eukaryota</taxon>
        <taxon>Fungi</taxon>
        <taxon>Dikarya</taxon>
        <taxon>Basidiomycota</taxon>
        <taxon>Agaricomycotina</taxon>
        <taxon>Agaricomycetes</taxon>
        <taxon>Agaricomycetidae</taxon>
        <taxon>Boletales</taxon>
        <taxon>Suillineae</taxon>
        <taxon>Suillaceae</taxon>
        <taxon>Suillus</taxon>
    </lineage>
</organism>
<dbReference type="Gene3D" id="1.10.10.440">
    <property type="entry name" value="FF domain"/>
    <property type="match status" value="5"/>
</dbReference>
<dbReference type="Pfam" id="PF13589">
    <property type="entry name" value="HATPase_c_3"/>
    <property type="match status" value="1"/>
</dbReference>
<dbReference type="InterPro" id="IPR036020">
    <property type="entry name" value="WW_dom_sf"/>
</dbReference>
<dbReference type="Proteomes" id="UP001195769">
    <property type="component" value="Unassembled WGS sequence"/>
</dbReference>
<keyword evidence="2" id="KW-0547">Nucleotide-binding</keyword>
<feature type="domain" description="WW" evidence="6">
    <location>
        <begin position="7"/>
        <end position="40"/>
    </location>
</feature>
<dbReference type="InterPro" id="IPR036890">
    <property type="entry name" value="HATPase_C_sf"/>
</dbReference>
<gene>
    <name evidence="8" type="ORF">F5891DRAFT_1274074</name>
</gene>
<dbReference type="Pfam" id="PF00183">
    <property type="entry name" value="HSP90"/>
    <property type="match status" value="1"/>
</dbReference>
<feature type="region of interest" description="Disordered" evidence="5">
    <location>
        <begin position="1534"/>
        <end position="1586"/>
    </location>
</feature>
<feature type="compositionally biased region" description="Acidic residues" evidence="5">
    <location>
        <begin position="172"/>
        <end position="198"/>
    </location>
</feature>
<dbReference type="PROSITE" id="PS01159">
    <property type="entry name" value="WW_DOMAIN_1"/>
    <property type="match status" value="1"/>
</dbReference>
<dbReference type="SUPFAM" id="SSF81698">
    <property type="entry name" value="FF domain"/>
    <property type="match status" value="4"/>
</dbReference>
<evidence type="ECO:0000259" key="6">
    <source>
        <dbReference type="PROSITE" id="PS50020"/>
    </source>
</evidence>
<dbReference type="Pfam" id="PF01846">
    <property type="entry name" value="FF"/>
    <property type="match status" value="3"/>
</dbReference>
<dbReference type="GO" id="GO:0016887">
    <property type="term" value="F:ATP hydrolysis activity"/>
    <property type="evidence" value="ECO:0007669"/>
    <property type="project" value="InterPro"/>
</dbReference>
<accession>A0AAD4EJD9</accession>
<dbReference type="InterPro" id="IPR037196">
    <property type="entry name" value="HSP90_C"/>
</dbReference>
<evidence type="ECO:0000256" key="2">
    <source>
        <dbReference type="ARBA" id="ARBA00022741"/>
    </source>
</evidence>
<dbReference type="PROSITE" id="PS51676">
    <property type="entry name" value="FF"/>
    <property type="match status" value="1"/>
</dbReference>
<dbReference type="PROSITE" id="PS50020">
    <property type="entry name" value="WW_DOMAIN_2"/>
    <property type="match status" value="1"/>
</dbReference>
<dbReference type="Gene3D" id="2.20.70.10">
    <property type="match status" value="2"/>
</dbReference>
<feature type="compositionally biased region" description="Acidic residues" evidence="5">
    <location>
        <begin position="1075"/>
        <end position="1087"/>
    </location>
</feature>
<feature type="compositionally biased region" description="Basic and acidic residues" evidence="5">
    <location>
        <begin position="1577"/>
        <end position="1586"/>
    </location>
</feature>
<feature type="region of interest" description="Disordered" evidence="5">
    <location>
        <begin position="104"/>
        <end position="135"/>
    </location>
</feature>
<dbReference type="InterPro" id="IPR002713">
    <property type="entry name" value="FF_domain"/>
</dbReference>
<protein>
    <submittedName>
        <fullName evidence="8">Hsp90 protein-domain-containing protein</fullName>
    </submittedName>
</protein>
<dbReference type="SUPFAM" id="SSF110942">
    <property type="entry name" value="HSP90 C-terminal domain"/>
    <property type="match status" value="1"/>
</dbReference>
<dbReference type="PANTHER" id="PTHR11528">
    <property type="entry name" value="HEAT SHOCK PROTEIN 90 FAMILY MEMBER"/>
    <property type="match status" value="1"/>
</dbReference>
<dbReference type="EMBL" id="JABBWK010000003">
    <property type="protein sequence ID" value="KAG1907202.1"/>
    <property type="molecule type" value="Genomic_DNA"/>
</dbReference>
<dbReference type="SMART" id="SM00441">
    <property type="entry name" value="FF"/>
    <property type="match status" value="4"/>
</dbReference>
<dbReference type="GO" id="GO:0140662">
    <property type="term" value="F:ATP-dependent protein folding chaperone"/>
    <property type="evidence" value="ECO:0007669"/>
    <property type="project" value="InterPro"/>
</dbReference>
<name>A0AAD4EJD9_9AGAM</name>
<dbReference type="SUPFAM" id="SSF55874">
    <property type="entry name" value="ATPase domain of HSP90 chaperone/DNA topoisomerase II/histidine kinase"/>
    <property type="match status" value="1"/>
</dbReference>
<keyword evidence="9" id="KW-1185">Reference proteome</keyword>
<dbReference type="Gene3D" id="3.40.50.11260">
    <property type="match status" value="1"/>
</dbReference>
<keyword evidence="3" id="KW-0067">ATP-binding</keyword>
<dbReference type="GO" id="GO:0005524">
    <property type="term" value="F:ATP binding"/>
    <property type="evidence" value="ECO:0007669"/>
    <property type="project" value="UniProtKB-KW"/>
</dbReference>
<evidence type="ECO:0000259" key="7">
    <source>
        <dbReference type="PROSITE" id="PS51676"/>
    </source>
</evidence>
<dbReference type="GO" id="GO:0051082">
    <property type="term" value="F:unfolded protein binding"/>
    <property type="evidence" value="ECO:0007669"/>
    <property type="project" value="InterPro"/>
</dbReference>
<dbReference type="InterPro" id="IPR001404">
    <property type="entry name" value="Hsp90_fam"/>
</dbReference>
<evidence type="ECO:0000313" key="8">
    <source>
        <dbReference type="EMBL" id="KAG1907202.1"/>
    </source>
</evidence>
<keyword evidence="4" id="KW-0143">Chaperone</keyword>
<dbReference type="InterPro" id="IPR020568">
    <property type="entry name" value="Ribosomal_Su5_D2-typ_SF"/>
</dbReference>
<dbReference type="Gene3D" id="1.20.120.790">
    <property type="entry name" value="Heat shock protein 90, C-terminal domain"/>
    <property type="match status" value="1"/>
</dbReference>
<evidence type="ECO:0000256" key="3">
    <source>
        <dbReference type="ARBA" id="ARBA00022840"/>
    </source>
</evidence>
<dbReference type="CDD" id="cd00201">
    <property type="entry name" value="WW"/>
    <property type="match status" value="1"/>
</dbReference>
<feature type="region of interest" description="Disordered" evidence="5">
    <location>
        <begin position="148"/>
        <end position="243"/>
    </location>
</feature>
<sequence length="1586" mass="180179">MNSFSAPPLPPGWTEHVGPAGQPYYYHAGTRESTYVRPLPAFPIISQAIIPQPPKKKDKPSVKTPIPGTEWLRVTTTEGNIFYSHKAKKQSVWTVPGEIKDALEAFERAEKHEDAQKQQQETKGKDVEKLGFEEEQELKRIKTEMQSLVKRKAEEPQPLDEVVISKKARVEEEVEGEEEDEDEEGEDDDDDESEEEEWQREAAAQLAAEAEEEKKRLEEEAKFAQEAEDTETKKMQENERSQLNMPDRVDLSIEEAKALFKVRHYLLIDDTLVNFINQTLLREKDISPLHPWDTSLPLFISDPRYVLLPSVSARRDAFDEYCRDRARELRQQNVKKEKAEANPKEEYERLLSQEVKSTRASWSDFRRTWRKDRRFYGWGRDDREREKRFKEYLKELGEKKRIAAEKAEADFFTLLRESGMVRSDSSWKDVKRKLSHDARYGAVGSSSLREELFQTFLKAHGSSSSHSTSTKVTDETGKHDTEEDAEQKRRDKKEQALKEREQKVRADRSRMDAEIGRSKMGLNLEEGEREFRTLLTDAVRDPQATWESIRPQLQTDPRFNNSPLPVNQQLHLFHTHMSQLQMKHLAGLHSLFQAHAPSLATPFSALPLESILKSLPVTKLAFDTRGLQHEYEKWQRERTYECRKAFDEMLAENSFVEFWGRLGKIGGEGVEGGVDMKALAKSVDLSDIEKVLKNDKRYIMFEHVAAQRERWLRDYVAGLTAPKLSVHKEHACRQVTLELRYCCWTSKHQTKTNSRSQLTHPTMRLLSPLILSLTALSSCVFAQDAGANKVKYDYQSDVARLRKIVVNRCSSLTLESTSSAINYVLRTAVFTQTGDIAIPEALHILFAEPTYLRDVFLRELISNANDALEKLRLIALTEKSVWDGVSPLNLTIKTEKDPNGEGGRIIITDTGIGMSAAELTTNLGTLAKSGTSDFLAGVDGDDSTASGNLIGAFGLGFYSSFLVADKVTVASLSPPSSKNPNPIQNVFSSSADEGSFEIYPDPRGNTLGHGTEITLYLKGDASHYLVTSNLMKLVNQHSGFSTAFPIYIWYEAEEEVPDVDEEVVLNEQEEKSTDVDEDEAVVEEDAEKESASPKMKKVIVGHWEHLNAQPPLWMRDPKTVTDEEYELLYQATFKDFQKPLAWHHFHGDSESGVSFHALIYIPSRLTEEFFNKPLDNSAKDVRLLVKHVFITSDLGEYSLPKWASWVKVIIDADDLPLNVSRETLQSSSFLKQIKQIILRRLIQLFSKIAEEDQEKYAEITKHYGQVLKLAASEDSKNRQKLAALVRFDTNQREAVSFDSYLENRKQGQKQIFYLADMGKSIDHLSQSVFVEKLHARGYEVLLLNEPLDEIMLQSIRNWKGVPFQDVAKAGLDFGDDTQEEKDEIAELTDKYAPLLEWLKIEAGDNVKKVIVSNRLVTSPCAIVADSMGFTANVQKLMSATSRGAQQNDAMQDYMKKQKVLEINPRSPLIEGLLEHVEQLNADGDDKDLDSEAQLKEVTSILIDGALVRSGFEVANSNMFLTRVDRVLRRSLGVSETAPTDNTVKPAPPVDPELPSDIPDPDEVNSNQIQFEMEEIDEHGNVVHDEL</sequence>
<evidence type="ECO:0000256" key="1">
    <source>
        <dbReference type="ARBA" id="ARBA00008239"/>
    </source>
</evidence>
<comment type="caution">
    <text evidence="8">The sequence shown here is derived from an EMBL/GenBank/DDBJ whole genome shotgun (WGS) entry which is preliminary data.</text>
</comment>
<dbReference type="Gene3D" id="3.30.230.80">
    <property type="match status" value="1"/>
</dbReference>
<proteinExistence type="inferred from homology"/>
<dbReference type="InterPro" id="IPR001202">
    <property type="entry name" value="WW_dom"/>
</dbReference>
<feature type="region of interest" description="Disordered" evidence="5">
    <location>
        <begin position="1067"/>
        <end position="1088"/>
    </location>
</feature>
<dbReference type="InterPro" id="IPR036517">
    <property type="entry name" value="FF_domain_sf"/>
</dbReference>
<dbReference type="GeneID" id="64664463"/>
<dbReference type="RefSeq" id="XP_041232777.1">
    <property type="nucleotide sequence ID" value="XM_041370165.1"/>
</dbReference>
<feature type="domain" description="FF" evidence="7">
    <location>
        <begin position="380"/>
        <end position="459"/>
    </location>
</feature>
<comment type="similarity">
    <text evidence="1">Belongs to the heat shock protein 90 family.</text>
</comment>
<feature type="region of interest" description="Disordered" evidence="5">
    <location>
        <begin position="459"/>
        <end position="511"/>
    </location>
</feature>
<dbReference type="Pfam" id="PF00397">
    <property type="entry name" value="WW"/>
    <property type="match status" value="1"/>
</dbReference>
<dbReference type="SMART" id="SM00456">
    <property type="entry name" value="WW"/>
    <property type="match status" value="2"/>
</dbReference>
<evidence type="ECO:0000256" key="5">
    <source>
        <dbReference type="SAM" id="MobiDB-lite"/>
    </source>
</evidence>
<feature type="compositionally biased region" description="Basic and acidic residues" evidence="5">
    <location>
        <begin position="472"/>
        <end position="511"/>
    </location>
</feature>
<dbReference type="SUPFAM" id="SSF51045">
    <property type="entry name" value="WW domain"/>
    <property type="match status" value="1"/>
</dbReference>
<evidence type="ECO:0000313" key="9">
    <source>
        <dbReference type="Proteomes" id="UP001195769"/>
    </source>
</evidence>
<reference evidence="8" key="1">
    <citation type="journal article" date="2020" name="New Phytol.">
        <title>Comparative genomics reveals dynamic genome evolution in host specialist ectomycorrhizal fungi.</title>
        <authorList>
            <person name="Lofgren L.A."/>
            <person name="Nguyen N.H."/>
            <person name="Vilgalys R."/>
            <person name="Ruytinx J."/>
            <person name="Liao H.L."/>
            <person name="Branco S."/>
            <person name="Kuo A."/>
            <person name="LaButti K."/>
            <person name="Lipzen A."/>
            <person name="Andreopoulos W."/>
            <person name="Pangilinan J."/>
            <person name="Riley R."/>
            <person name="Hundley H."/>
            <person name="Na H."/>
            <person name="Barry K."/>
            <person name="Grigoriev I.V."/>
            <person name="Stajich J.E."/>
            <person name="Kennedy P.G."/>
        </authorList>
    </citation>
    <scope>NUCLEOTIDE SEQUENCE</scope>
    <source>
        <strain evidence="8">FC203</strain>
    </source>
</reference>